<dbReference type="PANTHER" id="PTHR10961">
    <property type="entry name" value="PEROXISOMAL SARCOSINE OXIDASE"/>
    <property type="match status" value="1"/>
</dbReference>
<name>A0A2T0RRQ5_9ACTN</name>
<proteinExistence type="predicted"/>
<comment type="cofactor">
    <cofactor evidence="1">
        <name>FAD</name>
        <dbReference type="ChEBI" id="CHEBI:57692"/>
    </cofactor>
</comment>
<dbReference type="GO" id="GO:0050660">
    <property type="term" value="F:flavin adenine dinucleotide binding"/>
    <property type="evidence" value="ECO:0007669"/>
    <property type="project" value="InterPro"/>
</dbReference>
<gene>
    <name evidence="6" type="ORF">CLV70_11415</name>
</gene>
<dbReference type="GO" id="GO:0008115">
    <property type="term" value="F:sarcosine oxidase activity"/>
    <property type="evidence" value="ECO:0007669"/>
    <property type="project" value="TreeGrafter"/>
</dbReference>
<dbReference type="InterPro" id="IPR045170">
    <property type="entry name" value="MTOX"/>
</dbReference>
<keyword evidence="2" id="KW-0285">Flavoprotein</keyword>
<dbReference type="AlphaFoldDB" id="A0A2T0RRQ5"/>
<evidence type="ECO:0000256" key="4">
    <source>
        <dbReference type="ARBA" id="ARBA00023002"/>
    </source>
</evidence>
<reference evidence="6 7" key="1">
    <citation type="submission" date="2018-03" db="EMBL/GenBank/DDBJ databases">
        <title>Genomic Encyclopedia of Archaeal and Bacterial Type Strains, Phase II (KMG-II): from individual species to whole genera.</title>
        <authorList>
            <person name="Goeker M."/>
        </authorList>
    </citation>
    <scope>NUCLEOTIDE SEQUENCE [LARGE SCALE GENOMIC DNA]</scope>
    <source>
        <strain evidence="6 7">DSM 45348</strain>
    </source>
</reference>
<keyword evidence="3" id="KW-0274">FAD</keyword>
<protein>
    <submittedName>
        <fullName evidence="6">Glycine/D-amino acid oxidase-like deaminating enzyme</fullName>
    </submittedName>
</protein>
<evidence type="ECO:0000256" key="1">
    <source>
        <dbReference type="ARBA" id="ARBA00001974"/>
    </source>
</evidence>
<evidence type="ECO:0000256" key="2">
    <source>
        <dbReference type="ARBA" id="ARBA00022630"/>
    </source>
</evidence>
<dbReference type="Proteomes" id="UP000239209">
    <property type="component" value="Unassembled WGS sequence"/>
</dbReference>
<evidence type="ECO:0000259" key="5">
    <source>
        <dbReference type="Pfam" id="PF01266"/>
    </source>
</evidence>
<dbReference type="RefSeq" id="WP_211303891.1">
    <property type="nucleotide sequence ID" value="NZ_PVZG01000014.1"/>
</dbReference>
<dbReference type="InterPro" id="IPR036188">
    <property type="entry name" value="FAD/NAD-bd_sf"/>
</dbReference>
<sequence length="370" mass="38672">MSGDARGLGGARDRLRVVVVGAGITGLLAAIRCVQAGHRVVVLERGPVPHPESTSFDQHRALRALTAGDPAATGRTALLHRRWQELDALLRDHLSGVPLYRRVGVLTALPRDEVPAAVATAEAIGLPLRVADPAAYPHIGFPAGTAVVLEPHAGVLLADRILRAAVRWLRHHPLADLRPGREVVAVRPDSGEVRLAGGTTETGDAVLVAAGPWSAGLLDLPVTLHRQTMVYLRPPGELVRTWAVTPIAGGIGTDGRSWLLPAVTGTLVKISTDAARREVAELSEGDRGDWAARVLTAGILADPERYRVVLVRHCHYATSDGGGTGFVRVGPAVWARPASGGDGFRTAPHAVDAIAGELAGRGAGVAASLS</sequence>
<feature type="domain" description="FAD dependent oxidoreductase" evidence="5">
    <location>
        <begin position="16"/>
        <end position="274"/>
    </location>
</feature>
<comment type="caution">
    <text evidence="6">The sequence shown here is derived from an EMBL/GenBank/DDBJ whole genome shotgun (WGS) entry which is preliminary data.</text>
</comment>
<evidence type="ECO:0000256" key="3">
    <source>
        <dbReference type="ARBA" id="ARBA00022827"/>
    </source>
</evidence>
<dbReference type="Gene3D" id="3.50.50.60">
    <property type="entry name" value="FAD/NAD(P)-binding domain"/>
    <property type="match status" value="1"/>
</dbReference>
<dbReference type="PANTHER" id="PTHR10961:SF46">
    <property type="entry name" value="PEROXISOMAL SARCOSINE OXIDASE"/>
    <property type="match status" value="1"/>
</dbReference>
<organism evidence="6 7">
    <name type="scientific">Pseudosporangium ferrugineum</name>
    <dbReference type="NCBI Taxonomy" id="439699"/>
    <lineage>
        <taxon>Bacteria</taxon>
        <taxon>Bacillati</taxon>
        <taxon>Actinomycetota</taxon>
        <taxon>Actinomycetes</taxon>
        <taxon>Micromonosporales</taxon>
        <taxon>Micromonosporaceae</taxon>
        <taxon>Pseudosporangium</taxon>
    </lineage>
</organism>
<keyword evidence="4" id="KW-0560">Oxidoreductase</keyword>
<keyword evidence="7" id="KW-1185">Reference proteome</keyword>
<dbReference type="InterPro" id="IPR006076">
    <property type="entry name" value="FAD-dep_OxRdtase"/>
</dbReference>
<dbReference type="EMBL" id="PVZG01000014">
    <property type="protein sequence ID" value="PRY23885.1"/>
    <property type="molecule type" value="Genomic_DNA"/>
</dbReference>
<accession>A0A2T0RRQ5</accession>
<evidence type="ECO:0000313" key="6">
    <source>
        <dbReference type="EMBL" id="PRY23885.1"/>
    </source>
</evidence>
<dbReference type="Pfam" id="PF01266">
    <property type="entry name" value="DAO"/>
    <property type="match status" value="1"/>
</dbReference>
<dbReference type="Gene3D" id="3.30.9.10">
    <property type="entry name" value="D-Amino Acid Oxidase, subunit A, domain 2"/>
    <property type="match status" value="1"/>
</dbReference>
<evidence type="ECO:0000313" key="7">
    <source>
        <dbReference type="Proteomes" id="UP000239209"/>
    </source>
</evidence>
<dbReference type="SUPFAM" id="SSF51905">
    <property type="entry name" value="FAD/NAD(P)-binding domain"/>
    <property type="match status" value="1"/>
</dbReference>